<dbReference type="AlphaFoldDB" id="A0A0S4JJD0"/>
<dbReference type="InterPro" id="IPR027640">
    <property type="entry name" value="Kinesin-like_fam"/>
</dbReference>
<dbReference type="GO" id="GO:0005524">
    <property type="term" value="F:ATP binding"/>
    <property type="evidence" value="ECO:0007669"/>
    <property type="project" value="UniProtKB-UniRule"/>
</dbReference>
<keyword evidence="1 3" id="KW-0547">Nucleotide-binding</keyword>
<feature type="domain" description="Kinesin motor" evidence="6">
    <location>
        <begin position="55"/>
        <end position="643"/>
    </location>
</feature>
<organism evidence="7 8">
    <name type="scientific">Bodo saltans</name>
    <name type="common">Flagellated protozoan</name>
    <dbReference type="NCBI Taxonomy" id="75058"/>
    <lineage>
        <taxon>Eukaryota</taxon>
        <taxon>Discoba</taxon>
        <taxon>Euglenozoa</taxon>
        <taxon>Kinetoplastea</taxon>
        <taxon>Metakinetoplastina</taxon>
        <taxon>Eubodonida</taxon>
        <taxon>Bodonidae</taxon>
        <taxon>Bodo</taxon>
    </lineage>
</organism>
<dbReference type="Proteomes" id="UP000051952">
    <property type="component" value="Unassembled WGS sequence"/>
</dbReference>
<evidence type="ECO:0000259" key="6">
    <source>
        <dbReference type="PROSITE" id="PS50067"/>
    </source>
</evidence>
<evidence type="ECO:0000313" key="7">
    <source>
        <dbReference type="EMBL" id="CUG90276.1"/>
    </source>
</evidence>
<dbReference type="PRINTS" id="PR00380">
    <property type="entry name" value="KINESINHEAVY"/>
</dbReference>
<feature type="compositionally biased region" description="Polar residues" evidence="5">
    <location>
        <begin position="256"/>
        <end position="266"/>
    </location>
</feature>
<dbReference type="InterPro" id="IPR001752">
    <property type="entry name" value="Kinesin_motor_dom"/>
</dbReference>
<dbReference type="PROSITE" id="PS50067">
    <property type="entry name" value="KINESIN_MOTOR_2"/>
    <property type="match status" value="1"/>
</dbReference>
<dbReference type="Gene3D" id="3.40.850.10">
    <property type="entry name" value="Kinesin motor domain"/>
    <property type="match status" value="1"/>
</dbReference>
<dbReference type="SMART" id="SM00129">
    <property type="entry name" value="KISc"/>
    <property type="match status" value="1"/>
</dbReference>
<dbReference type="InterPro" id="IPR019821">
    <property type="entry name" value="Kinesin_motor_CS"/>
</dbReference>
<dbReference type="PANTHER" id="PTHR24115">
    <property type="entry name" value="KINESIN-RELATED"/>
    <property type="match status" value="1"/>
</dbReference>
<comment type="similarity">
    <text evidence="3">Belongs to the TRAFAC class myosin-kinesin ATPase superfamily. Kinesin family.</text>
</comment>
<protein>
    <submittedName>
        <fullName evidence="7">Kinesin, putative</fullName>
    </submittedName>
</protein>
<evidence type="ECO:0000256" key="4">
    <source>
        <dbReference type="SAM" id="Coils"/>
    </source>
</evidence>
<evidence type="ECO:0000256" key="3">
    <source>
        <dbReference type="PROSITE-ProRule" id="PRU00283"/>
    </source>
</evidence>
<reference evidence="8" key="1">
    <citation type="submission" date="2015-09" db="EMBL/GenBank/DDBJ databases">
        <authorList>
            <consortium name="Pathogen Informatics"/>
        </authorList>
    </citation>
    <scope>NUCLEOTIDE SEQUENCE [LARGE SCALE GENOMIC DNA]</scope>
    <source>
        <strain evidence="8">Lake Konstanz</strain>
    </source>
</reference>
<dbReference type="GO" id="GO:0016887">
    <property type="term" value="F:ATP hydrolysis activity"/>
    <property type="evidence" value="ECO:0007669"/>
    <property type="project" value="TreeGrafter"/>
</dbReference>
<feature type="region of interest" description="Disordered" evidence="5">
    <location>
        <begin position="1100"/>
        <end position="1140"/>
    </location>
</feature>
<sequence length="1167" mass="128164">MAARSPILTPKKASQRSFPRVPTPNLGGSAGASSSHLDHQDGLATSQSSPVMMQALSAFVRVRPFTEKQVLEFTNSAAAHHNAPYSAIDHNNGAHTHATQQQHACVYRTSGTTLVVDQRVPNSTEKQMSRDLTFTFDKVFWSLPPHQRSFLHPADCAVSTSSATPNKELPFSGQEQIFDEVAKPMVDLALQGFNSCVFAFGQTGSGKSFTIFGPQGGPQESHGLAPRLASYLFRSLNTLRRQRNMTDAFQHDDSVNTDSGTRSSSNGAASLGYSYSVAVGCFEIYNEKLFDLLSRVAARSARYISAPSSQPMTRVNSLQAPPSPVLASTPDVSFGDDFDVDGVVSLSPTNDSPGGGGGVDGAFYAPATPATESSTISDTDDDDQTAPTSTTPFAALLQQQHPYHPPWPTSSSASTSNTLRIRHDPVLGTYVEGLRTELVEDEDSMILLIQQALKHRLTAANHVHDVSSRSHAILTFTITQEDTIRGSRKQSTLHVVDLAGSERGARHGASGQQLAESKKINLSLTTLRRVIDLMVAGSATGLRKKTSSLSSSTSLYPSAPLSSSVGLSSSTLASSSTAAAASSAPSTNNNVHLPVRDSKLTEVMSESLGGNSRTFMIATVSPHEANIHETLDSLRYCTKAKGIVNRMRPNEERIAVAVQAIQNEIERLRVELAWRHENSRFAETESWLQKRAKVSLVLRTSNRERKSACSSMRERTIEVDEELVVLRKSLHDKTHKKMIVDDLSRQLLQVTSRNQEIENVYQDHLAHTESMRSLQRDAAAVVEQLEAKPLPPAVRDLLIAKKKCWRIAFITVAAEYQWQQNRDAWVSQVHTLVRSCHTTALHVDVVDGLLDGESPEASMFRRVQERLKDTSIAVGQGYEAYYRNALELRLALRLQNSELSRVRDVDLREAEQDVARIEAHYRPSLAQSGLLIYELQRQLDDVVQKMVSTDGDICDVEASIVHQHTQITKREMALEDERVRLMKLLTRDAEIASHINEIAPDVSRLQTDVSELSDEVDFLEQELQLLNAEIQECDVDAQVAVKHLVDAEHATRSFCLPDATPAIPDTPLANGILSVDRASHALTTPRRRLLQGSMDCAARSRSQDSRLPPPGATPLQIRHFSRTPSKTPATGWNRHAFTPTPSATRHLADIVSPKPEDPSGVLYTEDF</sequence>
<dbReference type="GO" id="GO:0005874">
    <property type="term" value="C:microtubule"/>
    <property type="evidence" value="ECO:0007669"/>
    <property type="project" value="TreeGrafter"/>
</dbReference>
<dbReference type="Pfam" id="PF00225">
    <property type="entry name" value="Kinesin"/>
    <property type="match status" value="2"/>
</dbReference>
<dbReference type="GO" id="GO:0007018">
    <property type="term" value="P:microtubule-based movement"/>
    <property type="evidence" value="ECO:0007669"/>
    <property type="project" value="InterPro"/>
</dbReference>
<gene>
    <name evidence="7" type="ORF">BSAL_25875</name>
</gene>
<feature type="region of interest" description="Disordered" evidence="5">
    <location>
        <begin position="345"/>
        <end position="389"/>
    </location>
</feature>
<feature type="coiled-coil region" evidence="4">
    <location>
        <begin position="1002"/>
        <end position="1036"/>
    </location>
</feature>
<evidence type="ECO:0000256" key="2">
    <source>
        <dbReference type="ARBA" id="ARBA00022840"/>
    </source>
</evidence>
<dbReference type="PANTHER" id="PTHR24115:SF997">
    <property type="entry name" value="KINESIN-LIKE PROTEIN UNC-104"/>
    <property type="match status" value="1"/>
</dbReference>
<feature type="binding site" evidence="3">
    <location>
        <begin position="201"/>
        <end position="208"/>
    </location>
    <ligand>
        <name>ATP</name>
        <dbReference type="ChEBI" id="CHEBI:30616"/>
    </ligand>
</feature>
<proteinExistence type="inferred from homology"/>
<accession>A0A0S4JJD0</accession>
<feature type="region of interest" description="Disordered" evidence="5">
    <location>
        <begin position="1"/>
        <end position="46"/>
    </location>
</feature>
<evidence type="ECO:0000256" key="5">
    <source>
        <dbReference type="SAM" id="MobiDB-lite"/>
    </source>
</evidence>
<name>A0A0S4JJD0_BODSA</name>
<keyword evidence="3" id="KW-0505">Motor protein</keyword>
<evidence type="ECO:0000256" key="1">
    <source>
        <dbReference type="ARBA" id="ARBA00022741"/>
    </source>
</evidence>
<dbReference type="GO" id="GO:0005871">
    <property type="term" value="C:kinesin complex"/>
    <property type="evidence" value="ECO:0007669"/>
    <property type="project" value="TreeGrafter"/>
</dbReference>
<dbReference type="EMBL" id="CYKH01001806">
    <property type="protein sequence ID" value="CUG90276.1"/>
    <property type="molecule type" value="Genomic_DNA"/>
</dbReference>
<dbReference type="PROSITE" id="PS00411">
    <property type="entry name" value="KINESIN_MOTOR_1"/>
    <property type="match status" value="1"/>
</dbReference>
<evidence type="ECO:0000313" key="8">
    <source>
        <dbReference type="Proteomes" id="UP000051952"/>
    </source>
</evidence>
<keyword evidence="8" id="KW-1185">Reference proteome</keyword>
<dbReference type="VEuPathDB" id="TriTrypDB:BSAL_25875"/>
<keyword evidence="2 3" id="KW-0067">ATP-binding</keyword>
<dbReference type="InterPro" id="IPR027417">
    <property type="entry name" value="P-loop_NTPase"/>
</dbReference>
<dbReference type="GO" id="GO:0008017">
    <property type="term" value="F:microtubule binding"/>
    <property type="evidence" value="ECO:0007669"/>
    <property type="project" value="InterPro"/>
</dbReference>
<dbReference type="InterPro" id="IPR036961">
    <property type="entry name" value="Kinesin_motor_dom_sf"/>
</dbReference>
<keyword evidence="4" id="KW-0175">Coiled coil</keyword>
<dbReference type="SUPFAM" id="SSF52540">
    <property type="entry name" value="P-loop containing nucleoside triphosphate hydrolases"/>
    <property type="match status" value="1"/>
</dbReference>
<dbReference type="GO" id="GO:0003777">
    <property type="term" value="F:microtubule motor activity"/>
    <property type="evidence" value="ECO:0007669"/>
    <property type="project" value="InterPro"/>
</dbReference>
<feature type="region of interest" description="Disordered" evidence="5">
    <location>
        <begin position="247"/>
        <end position="266"/>
    </location>
</feature>